<gene>
    <name evidence="3" type="primary">SBOV24401_2</name>
    <name evidence="3" type="ORF">NCTC10718_04146</name>
</gene>
<dbReference type="GO" id="GO:0005509">
    <property type="term" value="F:calcium ion binding"/>
    <property type="evidence" value="ECO:0007669"/>
    <property type="project" value="InterPro"/>
</dbReference>
<evidence type="ECO:0000313" key="3">
    <source>
        <dbReference type="EMBL" id="SUG26856.1"/>
    </source>
</evidence>
<dbReference type="SUPFAM" id="SSF53955">
    <property type="entry name" value="Lysozyme-like"/>
    <property type="match status" value="1"/>
</dbReference>
<dbReference type="Gene3D" id="1.10.530.10">
    <property type="match status" value="1"/>
</dbReference>
<dbReference type="Proteomes" id="UP000254332">
    <property type="component" value="Unassembled WGS sequence"/>
</dbReference>
<feature type="domain" description="EF-hand" evidence="2">
    <location>
        <begin position="596"/>
        <end position="631"/>
    </location>
</feature>
<dbReference type="Gene3D" id="3.90.1720.10">
    <property type="entry name" value="endopeptidase domain like (from Nostoc punctiforme)"/>
    <property type="match status" value="1"/>
</dbReference>
<name>A0A379SD19_SALER</name>
<protein>
    <submittedName>
        <fullName evidence="3">Predicted chitinase</fullName>
    </submittedName>
</protein>
<feature type="region of interest" description="Disordered" evidence="1">
    <location>
        <begin position="306"/>
        <end position="338"/>
    </location>
</feature>
<reference evidence="3 4" key="1">
    <citation type="submission" date="2018-06" db="EMBL/GenBank/DDBJ databases">
        <authorList>
            <consortium name="Pathogen Informatics"/>
            <person name="Doyle S."/>
        </authorList>
    </citation>
    <scope>NUCLEOTIDE SEQUENCE [LARGE SCALE GENOMIC DNA]</scope>
    <source>
        <strain evidence="3 4">NCTC10718</strain>
    </source>
</reference>
<dbReference type="InterPro" id="IPR023346">
    <property type="entry name" value="Lysozyme-like_dom_sf"/>
</dbReference>
<dbReference type="InterPro" id="IPR002048">
    <property type="entry name" value="EF_hand_dom"/>
</dbReference>
<dbReference type="InterPro" id="IPR018247">
    <property type="entry name" value="EF_Hand_1_Ca_BS"/>
</dbReference>
<proteinExistence type="predicted"/>
<dbReference type="PROSITE" id="PS50222">
    <property type="entry name" value="EF_HAND_2"/>
    <property type="match status" value="1"/>
</dbReference>
<dbReference type="PROSITE" id="PS00018">
    <property type="entry name" value="EF_HAND_1"/>
    <property type="match status" value="1"/>
</dbReference>
<dbReference type="AlphaFoldDB" id="A0A379SD19"/>
<evidence type="ECO:0000259" key="2">
    <source>
        <dbReference type="PROSITE" id="PS50222"/>
    </source>
</evidence>
<sequence>MWDVNKAIEHLNSHAEQESVGYCARYVKNAISAGGDISPWPSIQGAKDYGDALLHRGFQVISLESGFISGDVVIIQGIRKADFPAGEITRDHPYGHMAMFNGQQWVSDFKQNNGYYPGGDYRKAKPACVFYRHKDATGDGSQSTNVTGGKLKISYPIRDKDGKEFRSLDEIMRLVDAEAHGTWLLGGNGLWHGAVHISEVSNPRSALTSDTLSAGNPVPLQFMADGSIVAYRINNDYLTGPYKGQELRYSSTFVLVKSRCQPDPQKEKSWLEFYSLYMHLAPVMDYPASPCYKVRDGHSGIQLREYTDGQYGLPDGQETGDTRRYKAPRSSGKSLSEKDRFVSSRTGRFYVIKNGEATLTTFGLVRQLEGETAGNKQYWVTLDPALMEPDGEIQALMPAWMQKAKEKGVFNSVQAGGETDEWKVSAGTPVGFMGCEEYPGEESGQIQREWFVHLEVLSADPKMPAFLSNPEGVKGEKRTVLAPKGKILYTRQTTEGQETFTATSATLGAQCVRPRNATTTVRDESQTLWYNITGSGWLPEKDVAEAGQYDFLKLGFQPLEENSSGDMTKSPYEGWVPEAFGAVSLAAEQGDEWYEQVPPFYRELMVRMDGDRDGKVTEEEIRQALVVRDPLVRHVVNRLVVKHHSEWCRGRSTGRWEGFYKDLDTDEVGYCEKWQTDLEWMSKVPPFDKGEAVWHFHPVVFLAAVRSTTGCACNRDITLDELKKVAPTVDEEILKRYLSDINAGFTRFGMTTCREKAHFLAQLIHESGYFRYTKEINGESASYSPWYGRGLIQITGRNNYTAYGEYINEDVISSDSARDKLISAPHSVLSAFWYFNIFKPVAVYAKNDDFNHVTALINGGYIHYNDRLSLFNKLILSLNAEHLNNKEIDEHFTFENSSIYNNKVYSFGWGLWHDPDNSKRGTDKSKEEALKGYKRTKELIDLHPFPHEGVESRRKIYGIEKRNISTFVVRRINELE</sequence>
<evidence type="ECO:0000256" key="1">
    <source>
        <dbReference type="SAM" id="MobiDB-lite"/>
    </source>
</evidence>
<organism evidence="3 4">
    <name type="scientific">Salmonella enterica</name>
    <name type="common">Salmonella choleraesuis</name>
    <dbReference type="NCBI Taxonomy" id="28901"/>
    <lineage>
        <taxon>Bacteria</taxon>
        <taxon>Pseudomonadati</taxon>
        <taxon>Pseudomonadota</taxon>
        <taxon>Gammaproteobacteria</taxon>
        <taxon>Enterobacterales</taxon>
        <taxon>Enterobacteriaceae</taxon>
        <taxon>Salmonella</taxon>
    </lineage>
</organism>
<dbReference type="EMBL" id="UGWQ01000002">
    <property type="protein sequence ID" value="SUG26856.1"/>
    <property type="molecule type" value="Genomic_DNA"/>
</dbReference>
<evidence type="ECO:0000313" key="4">
    <source>
        <dbReference type="Proteomes" id="UP000254332"/>
    </source>
</evidence>
<accession>A0A379SD19</accession>